<dbReference type="Proteomes" id="UP001151760">
    <property type="component" value="Unassembled WGS sequence"/>
</dbReference>
<evidence type="ECO:0000313" key="4">
    <source>
        <dbReference type="Proteomes" id="UP001151760"/>
    </source>
</evidence>
<evidence type="ECO:0000313" key="2">
    <source>
        <dbReference type="EMBL" id="GJS58759.1"/>
    </source>
</evidence>
<proteinExistence type="predicted"/>
<comment type="caution">
    <text evidence="3">The sequence shown here is derived from an EMBL/GenBank/DDBJ whole genome shotgun (WGS) entry which is preliminary data.</text>
</comment>
<reference evidence="3" key="1">
    <citation type="journal article" date="2022" name="Int. J. Mol. Sci.">
        <title>Draft Genome of Tanacetum Coccineum: Genomic Comparison of Closely Related Tanacetum-Family Plants.</title>
        <authorList>
            <person name="Yamashiro T."/>
            <person name="Shiraishi A."/>
            <person name="Nakayama K."/>
            <person name="Satake H."/>
        </authorList>
    </citation>
    <scope>NUCLEOTIDE SEQUENCE</scope>
</reference>
<evidence type="ECO:0000313" key="3">
    <source>
        <dbReference type="EMBL" id="GJS58760.1"/>
    </source>
</evidence>
<organism evidence="3 4">
    <name type="scientific">Tanacetum coccineum</name>
    <dbReference type="NCBI Taxonomy" id="301880"/>
    <lineage>
        <taxon>Eukaryota</taxon>
        <taxon>Viridiplantae</taxon>
        <taxon>Streptophyta</taxon>
        <taxon>Embryophyta</taxon>
        <taxon>Tracheophyta</taxon>
        <taxon>Spermatophyta</taxon>
        <taxon>Magnoliopsida</taxon>
        <taxon>eudicotyledons</taxon>
        <taxon>Gunneridae</taxon>
        <taxon>Pentapetalae</taxon>
        <taxon>asterids</taxon>
        <taxon>campanulids</taxon>
        <taxon>Asterales</taxon>
        <taxon>Asteraceae</taxon>
        <taxon>Asteroideae</taxon>
        <taxon>Anthemideae</taxon>
        <taxon>Anthemidinae</taxon>
        <taxon>Tanacetum</taxon>
    </lineage>
</organism>
<feature type="region of interest" description="Disordered" evidence="1">
    <location>
        <begin position="1"/>
        <end position="31"/>
    </location>
</feature>
<feature type="compositionally biased region" description="Polar residues" evidence="1">
    <location>
        <begin position="13"/>
        <end position="27"/>
    </location>
</feature>
<reference evidence="3" key="2">
    <citation type="submission" date="2022-01" db="EMBL/GenBank/DDBJ databases">
        <authorList>
            <person name="Yamashiro T."/>
            <person name="Shiraishi A."/>
            <person name="Satake H."/>
            <person name="Nakayama K."/>
        </authorList>
    </citation>
    <scope>NUCLEOTIDE SEQUENCE</scope>
</reference>
<protein>
    <submittedName>
        <fullName evidence="3">Uncharacterized protein</fullName>
    </submittedName>
</protein>
<keyword evidence="4" id="KW-1185">Reference proteome</keyword>
<dbReference type="EMBL" id="BQNB010009101">
    <property type="protein sequence ID" value="GJS58760.1"/>
    <property type="molecule type" value="Genomic_DNA"/>
</dbReference>
<name>A0ABQ4X170_9ASTR</name>
<evidence type="ECO:0000256" key="1">
    <source>
        <dbReference type="SAM" id="MobiDB-lite"/>
    </source>
</evidence>
<dbReference type="EMBL" id="BQNB010009101">
    <property type="protein sequence ID" value="GJS58759.1"/>
    <property type="molecule type" value="Genomic_DNA"/>
</dbReference>
<gene>
    <name evidence="2" type="ORF">Tco_0653543</name>
    <name evidence="3" type="ORF">Tco_0653544</name>
</gene>
<accession>A0ABQ4X170</accession>
<sequence length="255" mass="28159">MSRTIPLIPPPLGTSTGNPSSPNTNRVDTMPINDTINTTTITNVAQNIGKEIWNDLILAHEGPSDARDTRIAALPLKFNTFKAHEDVSSSGHVPEITSDFESECETHVPLPPLPKLTGAELSVTLNSFISLADLTSNMADLTLNSTIYKKSKQPTNKKADSFIEKLLLTLMEEVKGLKEYIKVPLVISPSDSHASSSKPSKEKTFLVPIYCGLRNHFTDDCYLKLKCSTRRSTEHMTKDHLEQAVVKRTMTKLKA</sequence>